<evidence type="ECO:0000313" key="2">
    <source>
        <dbReference type="Proteomes" id="UP000012073"/>
    </source>
</evidence>
<keyword evidence="2" id="KW-1185">Reference proteome</keyword>
<dbReference type="EMBL" id="HG001898">
    <property type="protein sequence ID" value="CDF38153.1"/>
    <property type="molecule type" value="Genomic_DNA"/>
</dbReference>
<sequence length="85" mass="9636">MHEVTVPLANGTVDTANGSKSLQAKYSCTAYLLLCIVEKLLVVVVTYLPKSFHSFFGPALHQFVLRFVLRSHPERRRGRRVCHKP</sequence>
<gene>
    <name evidence="1" type="ORF">CHC_T00006334001</name>
</gene>
<accession>R7QK70</accession>
<name>R7QK70_CHOCR</name>
<dbReference type="AlphaFoldDB" id="R7QK70"/>
<dbReference type="KEGG" id="ccp:CHC_T00006334001"/>
<proteinExistence type="predicted"/>
<dbReference type="Proteomes" id="UP000012073">
    <property type="component" value="Unassembled WGS sequence"/>
</dbReference>
<dbReference type="RefSeq" id="XP_005718022.1">
    <property type="nucleotide sequence ID" value="XM_005717965.1"/>
</dbReference>
<protein>
    <submittedName>
        <fullName evidence="1">Uncharacterized protein</fullName>
    </submittedName>
</protein>
<evidence type="ECO:0000313" key="1">
    <source>
        <dbReference type="EMBL" id="CDF38153.1"/>
    </source>
</evidence>
<reference evidence="2" key="1">
    <citation type="journal article" date="2013" name="Proc. Natl. Acad. Sci. U.S.A.">
        <title>Genome structure and metabolic features in the red seaweed Chondrus crispus shed light on evolution of the Archaeplastida.</title>
        <authorList>
            <person name="Collen J."/>
            <person name="Porcel B."/>
            <person name="Carre W."/>
            <person name="Ball S.G."/>
            <person name="Chaparro C."/>
            <person name="Tonon T."/>
            <person name="Barbeyron T."/>
            <person name="Michel G."/>
            <person name="Noel B."/>
            <person name="Valentin K."/>
            <person name="Elias M."/>
            <person name="Artiguenave F."/>
            <person name="Arun A."/>
            <person name="Aury J.M."/>
            <person name="Barbosa-Neto J.F."/>
            <person name="Bothwell J.H."/>
            <person name="Bouget F.Y."/>
            <person name="Brillet L."/>
            <person name="Cabello-Hurtado F."/>
            <person name="Capella-Gutierrez S."/>
            <person name="Charrier B."/>
            <person name="Cladiere L."/>
            <person name="Cock J.M."/>
            <person name="Coelho S.M."/>
            <person name="Colleoni C."/>
            <person name="Czjzek M."/>
            <person name="Da Silva C."/>
            <person name="Delage L."/>
            <person name="Denoeud F."/>
            <person name="Deschamps P."/>
            <person name="Dittami S.M."/>
            <person name="Gabaldon T."/>
            <person name="Gachon C.M."/>
            <person name="Groisillier A."/>
            <person name="Herve C."/>
            <person name="Jabbari K."/>
            <person name="Katinka M."/>
            <person name="Kloareg B."/>
            <person name="Kowalczyk N."/>
            <person name="Labadie K."/>
            <person name="Leblanc C."/>
            <person name="Lopez P.J."/>
            <person name="McLachlan D.H."/>
            <person name="Meslet-Cladiere L."/>
            <person name="Moustafa A."/>
            <person name="Nehr Z."/>
            <person name="Nyvall Collen P."/>
            <person name="Panaud O."/>
            <person name="Partensky F."/>
            <person name="Poulain J."/>
            <person name="Rensing S.A."/>
            <person name="Rousvoal S."/>
            <person name="Samson G."/>
            <person name="Symeonidi A."/>
            <person name="Weissenbach J."/>
            <person name="Zambounis A."/>
            <person name="Wincker P."/>
            <person name="Boyen C."/>
        </authorList>
    </citation>
    <scope>NUCLEOTIDE SEQUENCE [LARGE SCALE GENOMIC DNA]</scope>
    <source>
        <strain evidence="2">cv. Stackhouse</strain>
    </source>
</reference>
<dbReference type="GeneID" id="17325729"/>
<organism evidence="1 2">
    <name type="scientific">Chondrus crispus</name>
    <name type="common">Carrageen Irish moss</name>
    <name type="synonym">Polymorpha crispa</name>
    <dbReference type="NCBI Taxonomy" id="2769"/>
    <lineage>
        <taxon>Eukaryota</taxon>
        <taxon>Rhodophyta</taxon>
        <taxon>Florideophyceae</taxon>
        <taxon>Rhodymeniophycidae</taxon>
        <taxon>Gigartinales</taxon>
        <taxon>Gigartinaceae</taxon>
        <taxon>Chondrus</taxon>
    </lineage>
</organism>
<dbReference type="Gramene" id="CDF38153">
    <property type="protein sequence ID" value="CDF38153"/>
    <property type="gene ID" value="CHC_T00006334001"/>
</dbReference>